<dbReference type="EMBL" id="CP015922">
    <property type="protein sequence ID" value="ANJ00250.1"/>
    <property type="molecule type" value="Genomic_DNA"/>
</dbReference>
<accession>A0A191UGW8</accession>
<organism evidence="1 2">
    <name type="scientific">Polynucleobacter wuianus</name>
    <dbReference type="NCBI Taxonomy" id="1743168"/>
    <lineage>
        <taxon>Bacteria</taxon>
        <taxon>Pseudomonadati</taxon>
        <taxon>Pseudomonadota</taxon>
        <taxon>Betaproteobacteria</taxon>
        <taxon>Burkholderiales</taxon>
        <taxon>Burkholderiaceae</taxon>
        <taxon>Polynucleobacter</taxon>
    </lineage>
</organism>
<evidence type="ECO:0008006" key="3">
    <source>
        <dbReference type="Google" id="ProtNLM"/>
    </source>
</evidence>
<dbReference type="STRING" id="1743168.A8O14_09250"/>
<dbReference type="AlphaFoldDB" id="A0A191UGW8"/>
<name>A0A191UGW8_9BURK</name>
<sequence>MALGFNPNGLNEKENSHQKWWGFCLFKYAMRMSNSKPLTKHERIRRVTILCCHAMRNIAFYRAGWRGKQIRVKEQYDVAANSNFLDVAILDWCKLFADKDGKHHWKKVVEDRAGFEVGLYSHLKISKKEFKVYVRDVLKYRNKFLAHLDDERVMYPPKLRLARNAALYLYDYLRCDPVASGSIVNVELTGKRFYAALYAHALFVSVKK</sequence>
<proteinExistence type="predicted"/>
<dbReference type="KEGG" id="pwu:A8O14_09250"/>
<dbReference type="Proteomes" id="UP000078463">
    <property type="component" value="Chromosome"/>
</dbReference>
<evidence type="ECO:0000313" key="1">
    <source>
        <dbReference type="EMBL" id="ANJ00250.1"/>
    </source>
</evidence>
<reference evidence="2" key="1">
    <citation type="submission" date="2016-05" db="EMBL/GenBank/DDBJ databases">
        <title>Polynucleobacter sp. QLW-P1FAT50C-4 genome.</title>
        <authorList>
            <person name="Hahn M.W."/>
        </authorList>
    </citation>
    <scope>NUCLEOTIDE SEQUENCE [LARGE SCALE GENOMIC DNA]</scope>
    <source>
        <strain evidence="2">QLW-P1FAT50C-4</strain>
    </source>
</reference>
<gene>
    <name evidence="1" type="ORF">A8O14_09250</name>
</gene>
<keyword evidence="2" id="KW-1185">Reference proteome</keyword>
<evidence type="ECO:0000313" key="2">
    <source>
        <dbReference type="Proteomes" id="UP000078463"/>
    </source>
</evidence>
<protein>
    <recommendedName>
        <fullName evidence="3">HEPN AbiU2-like domain-containing protein</fullName>
    </recommendedName>
</protein>